<protein>
    <submittedName>
        <fullName evidence="1">Uncharacterized protein</fullName>
    </submittedName>
</protein>
<dbReference type="EMBL" id="ML994696">
    <property type="protein sequence ID" value="KAF2177044.1"/>
    <property type="molecule type" value="Genomic_DNA"/>
</dbReference>
<dbReference type="Proteomes" id="UP000800200">
    <property type="component" value="Unassembled WGS sequence"/>
</dbReference>
<proteinExistence type="predicted"/>
<gene>
    <name evidence="1" type="ORF">K469DRAFT_697589</name>
</gene>
<name>A0A6A6DBW9_9PEZI</name>
<organism evidence="1 2">
    <name type="scientific">Zopfia rhizophila CBS 207.26</name>
    <dbReference type="NCBI Taxonomy" id="1314779"/>
    <lineage>
        <taxon>Eukaryota</taxon>
        <taxon>Fungi</taxon>
        <taxon>Dikarya</taxon>
        <taxon>Ascomycota</taxon>
        <taxon>Pezizomycotina</taxon>
        <taxon>Dothideomycetes</taxon>
        <taxon>Dothideomycetes incertae sedis</taxon>
        <taxon>Zopfiaceae</taxon>
        <taxon>Zopfia</taxon>
    </lineage>
</organism>
<sequence>MAQGATAMEDGAFLGKVLREVVMGRLTPAQAIDIYEKADIALNGHIWYLLEGAAAIARDGAMKAESDDEQSIRTPNLCNRVAQCPSASFSRIVIFPSNSACMPSHSGGTSSIFSFVIYLVAIRVGASGLNRNASHLVIGRDEQPRYPEKVENLSAEECELRKVAAMELGLKELSYCLSLVSILWMVGTNYLNELDRLYIVPDQPLWPNMGGGRDIQISRWGSSYAQGIQLLPEYFISSLAPRTAIEPHLTRCCRLPLSKSPCMYLDLTLPSIADDFAPRHTQGLFAF</sequence>
<evidence type="ECO:0000313" key="1">
    <source>
        <dbReference type="EMBL" id="KAF2177044.1"/>
    </source>
</evidence>
<dbReference type="AlphaFoldDB" id="A0A6A6DBW9"/>
<accession>A0A6A6DBW9</accession>
<dbReference type="OrthoDB" id="16820at2759"/>
<reference evidence="1" key="1">
    <citation type="journal article" date="2020" name="Stud. Mycol.">
        <title>101 Dothideomycetes genomes: a test case for predicting lifestyles and emergence of pathogens.</title>
        <authorList>
            <person name="Haridas S."/>
            <person name="Albert R."/>
            <person name="Binder M."/>
            <person name="Bloem J."/>
            <person name="Labutti K."/>
            <person name="Salamov A."/>
            <person name="Andreopoulos B."/>
            <person name="Baker S."/>
            <person name="Barry K."/>
            <person name="Bills G."/>
            <person name="Bluhm B."/>
            <person name="Cannon C."/>
            <person name="Castanera R."/>
            <person name="Culley D."/>
            <person name="Daum C."/>
            <person name="Ezra D."/>
            <person name="Gonzalez J."/>
            <person name="Henrissat B."/>
            <person name="Kuo A."/>
            <person name="Liang C."/>
            <person name="Lipzen A."/>
            <person name="Lutzoni F."/>
            <person name="Magnuson J."/>
            <person name="Mondo S."/>
            <person name="Nolan M."/>
            <person name="Ohm R."/>
            <person name="Pangilinan J."/>
            <person name="Park H.-J."/>
            <person name="Ramirez L."/>
            <person name="Alfaro M."/>
            <person name="Sun H."/>
            <person name="Tritt A."/>
            <person name="Yoshinaga Y."/>
            <person name="Zwiers L.-H."/>
            <person name="Turgeon B."/>
            <person name="Goodwin S."/>
            <person name="Spatafora J."/>
            <person name="Crous P."/>
            <person name="Grigoriev I."/>
        </authorList>
    </citation>
    <scope>NUCLEOTIDE SEQUENCE</scope>
    <source>
        <strain evidence="1">CBS 207.26</strain>
    </source>
</reference>
<keyword evidence="2" id="KW-1185">Reference proteome</keyword>
<evidence type="ECO:0000313" key="2">
    <source>
        <dbReference type="Proteomes" id="UP000800200"/>
    </source>
</evidence>